<keyword evidence="10 14" id="KW-0472">Membrane</keyword>
<keyword evidence="8" id="KW-0915">Sodium</keyword>
<dbReference type="STRING" id="321339.SAMN05444340_11820"/>
<feature type="transmembrane region" description="Helical" evidence="14">
    <location>
        <begin position="447"/>
        <end position="465"/>
    </location>
</feature>
<protein>
    <submittedName>
        <fullName evidence="15">Solute:Na+ symporter, SSS family</fullName>
    </submittedName>
</protein>
<dbReference type="GO" id="GO:0006814">
    <property type="term" value="P:sodium ion transport"/>
    <property type="evidence" value="ECO:0007669"/>
    <property type="project" value="UniProtKB-KW"/>
</dbReference>
<keyword evidence="6" id="KW-0769">Symport</keyword>
<comment type="catalytic activity">
    <reaction evidence="12">
        <text>L-proline(in) + Na(+)(in) = L-proline(out) + Na(+)(out)</text>
        <dbReference type="Rhea" id="RHEA:28967"/>
        <dbReference type="ChEBI" id="CHEBI:29101"/>
        <dbReference type="ChEBI" id="CHEBI:60039"/>
    </reaction>
</comment>
<keyword evidence="9" id="KW-0406">Ion transport</keyword>
<evidence type="ECO:0000256" key="8">
    <source>
        <dbReference type="ARBA" id="ARBA00023053"/>
    </source>
</evidence>
<sequence>MAPVLVWAAVGIFALIGCGVAFAAARGNTGRADDYYLGGRVIGGAISGLSYAATTYSAFMLVVLTGLTYRGGIGALGFELIYFSGLTLLVVFGPRFWLASREWGIVTPSEMLGRRYGSKAVARSAAIISLLFLMPYCTTQLAGIGLLLSEVTGGAITLELAVATGAVLAIFWTLLAGLRSVAWTDAGQAAVMLVAALLAVGFVVAAIGGPGAFVERVQAERPEWLDVPGPGLWALPTFLALSLPWFFFPLSNPQVSQRLFVVRDLGAMRAMIFWVLGFGLIFTLISVIWGFAALILTPGLENTSAATPALLASGAVPVVVALLLIVGILSAAISTLDSIALTLGSMTARDLPGRALGEARQIFVGRIVVVLVIAFAALFAVRQAAVVDQLAALSAAGLVVSVPAIVGAFFWSRGTAAGALASLVGGAALAIWMALETGISVFDPMLAGSVIAASGGLFVAVSLLTRPRPEALDFRGTLAPKLRAHGVW</sequence>
<evidence type="ECO:0000256" key="11">
    <source>
        <dbReference type="ARBA" id="ARBA00023201"/>
    </source>
</evidence>
<gene>
    <name evidence="15" type="ORF">SAMN05444340_11820</name>
</gene>
<dbReference type="InterPro" id="IPR038377">
    <property type="entry name" value="Na/Glc_symporter_sf"/>
</dbReference>
<evidence type="ECO:0000256" key="12">
    <source>
        <dbReference type="ARBA" id="ARBA00033708"/>
    </source>
</evidence>
<evidence type="ECO:0000313" key="16">
    <source>
        <dbReference type="Proteomes" id="UP000199286"/>
    </source>
</evidence>
<evidence type="ECO:0000256" key="13">
    <source>
        <dbReference type="RuleBase" id="RU362091"/>
    </source>
</evidence>
<feature type="transmembrane region" description="Helical" evidence="14">
    <location>
        <begin position="390"/>
        <end position="410"/>
    </location>
</feature>
<dbReference type="GO" id="GO:0015293">
    <property type="term" value="F:symporter activity"/>
    <property type="evidence" value="ECO:0007669"/>
    <property type="project" value="UniProtKB-KW"/>
</dbReference>
<feature type="transmembrane region" description="Helical" evidence="14">
    <location>
        <begin position="271"/>
        <end position="296"/>
    </location>
</feature>
<evidence type="ECO:0000313" key="15">
    <source>
        <dbReference type="EMBL" id="SDY78871.1"/>
    </source>
</evidence>
<keyword evidence="3" id="KW-0813">Transport</keyword>
<feature type="transmembrane region" description="Helical" evidence="14">
    <location>
        <begin position="190"/>
        <end position="213"/>
    </location>
</feature>
<evidence type="ECO:0000256" key="4">
    <source>
        <dbReference type="ARBA" id="ARBA00022475"/>
    </source>
</evidence>
<dbReference type="Gene3D" id="1.20.1730.10">
    <property type="entry name" value="Sodium/glucose cotransporter"/>
    <property type="match status" value="1"/>
</dbReference>
<evidence type="ECO:0000256" key="1">
    <source>
        <dbReference type="ARBA" id="ARBA00004651"/>
    </source>
</evidence>
<evidence type="ECO:0000256" key="9">
    <source>
        <dbReference type="ARBA" id="ARBA00023065"/>
    </source>
</evidence>
<feature type="transmembrane region" description="Helical" evidence="14">
    <location>
        <begin position="363"/>
        <end position="384"/>
    </location>
</feature>
<evidence type="ECO:0000256" key="3">
    <source>
        <dbReference type="ARBA" id="ARBA00022448"/>
    </source>
</evidence>
<proteinExistence type="inferred from homology"/>
<keyword evidence="16" id="KW-1185">Reference proteome</keyword>
<dbReference type="Proteomes" id="UP000199286">
    <property type="component" value="Unassembled WGS sequence"/>
</dbReference>
<evidence type="ECO:0000256" key="10">
    <source>
        <dbReference type="ARBA" id="ARBA00023136"/>
    </source>
</evidence>
<dbReference type="RefSeq" id="WP_089885239.1">
    <property type="nucleotide sequence ID" value="NZ_FNPF01000018.1"/>
</dbReference>
<dbReference type="PROSITE" id="PS50283">
    <property type="entry name" value="NA_SOLUT_SYMP_3"/>
    <property type="match status" value="1"/>
</dbReference>
<dbReference type="GO" id="GO:0005886">
    <property type="term" value="C:plasma membrane"/>
    <property type="evidence" value="ECO:0007669"/>
    <property type="project" value="UniProtKB-SubCell"/>
</dbReference>
<evidence type="ECO:0000256" key="14">
    <source>
        <dbReference type="SAM" id="Phobius"/>
    </source>
</evidence>
<accession>A0A1H3MQE2</accession>
<feature type="transmembrane region" description="Helical" evidence="14">
    <location>
        <begin position="417"/>
        <end position="435"/>
    </location>
</feature>
<evidence type="ECO:0000256" key="2">
    <source>
        <dbReference type="ARBA" id="ARBA00006434"/>
    </source>
</evidence>
<dbReference type="InterPro" id="IPR050277">
    <property type="entry name" value="Sodium:Solute_Symporter"/>
</dbReference>
<dbReference type="PANTHER" id="PTHR48086">
    <property type="entry name" value="SODIUM/PROLINE SYMPORTER-RELATED"/>
    <property type="match status" value="1"/>
</dbReference>
<dbReference type="InterPro" id="IPR001734">
    <property type="entry name" value="Na/solute_symporter"/>
</dbReference>
<dbReference type="AlphaFoldDB" id="A0A1H3MQE2"/>
<feature type="transmembrane region" description="Helical" evidence="14">
    <location>
        <begin position="160"/>
        <end position="178"/>
    </location>
</feature>
<reference evidence="15 16" key="1">
    <citation type="submission" date="2016-10" db="EMBL/GenBank/DDBJ databases">
        <authorList>
            <person name="de Groot N.N."/>
        </authorList>
    </citation>
    <scope>NUCLEOTIDE SEQUENCE [LARGE SCALE GENOMIC DNA]</scope>
    <source>
        <strain evidence="15 16">DSM 26880</strain>
    </source>
</reference>
<dbReference type="OrthoDB" id="9810181at2"/>
<evidence type="ECO:0000256" key="7">
    <source>
        <dbReference type="ARBA" id="ARBA00022989"/>
    </source>
</evidence>
<keyword evidence="4" id="KW-1003">Cell membrane</keyword>
<feature type="transmembrane region" description="Helical" evidence="14">
    <location>
        <begin position="316"/>
        <end position="343"/>
    </location>
</feature>
<feature type="transmembrane region" description="Helical" evidence="14">
    <location>
        <begin position="120"/>
        <end position="148"/>
    </location>
</feature>
<feature type="transmembrane region" description="Helical" evidence="14">
    <location>
        <begin position="6"/>
        <end position="25"/>
    </location>
</feature>
<name>A0A1H3MQE2_9RHOB</name>
<feature type="transmembrane region" description="Helical" evidence="14">
    <location>
        <begin position="233"/>
        <end position="250"/>
    </location>
</feature>
<keyword evidence="7 14" id="KW-1133">Transmembrane helix</keyword>
<evidence type="ECO:0000256" key="5">
    <source>
        <dbReference type="ARBA" id="ARBA00022692"/>
    </source>
</evidence>
<comment type="similarity">
    <text evidence="2 13">Belongs to the sodium:solute symporter (SSF) (TC 2.A.21) family.</text>
</comment>
<feature type="transmembrane region" description="Helical" evidence="14">
    <location>
        <begin position="46"/>
        <end position="68"/>
    </location>
</feature>
<dbReference type="EMBL" id="FNPF01000018">
    <property type="protein sequence ID" value="SDY78871.1"/>
    <property type="molecule type" value="Genomic_DNA"/>
</dbReference>
<feature type="transmembrane region" description="Helical" evidence="14">
    <location>
        <begin position="80"/>
        <end position="99"/>
    </location>
</feature>
<dbReference type="PANTHER" id="PTHR48086:SF3">
    <property type="entry name" value="SODIUM_PROLINE SYMPORTER"/>
    <property type="match status" value="1"/>
</dbReference>
<comment type="subcellular location">
    <subcellularLocation>
        <location evidence="1">Cell membrane</location>
        <topology evidence="1">Multi-pass membrane protein</topology>
    </subcellularLocation>
</comment>
<dbReference type="Pfam" id="PF00474">
    <property type="entry name" value="SSF"/>
    <property type="match status" value="1"/>
</dbReference>
<organism evidence="15 16">
    <name type="scientific">Citreimonas salinaria</name>
    <dbReference type="NCBI Taxonomy" id="321339"/>
    <lineage>
        <taxon>Bacteria</taxon>
        <taxon>Pseudomonadati</taxon>
        <taxon>Pseudomonadota</taxon>
        <taxon>Alphaproteobacteria</taxon>
        <taxon>Rhodobacterales</taxon>
        <taxon>Roseobacteraceae</taxon>
        <taxon>Citreimonas</taxon>
    </lineage>
</organism>
<evidence type="ECO:0000256" key="6">
    <source>
        <dbReference type="ARBA" id="ARBA00022847"/>
    </source>
</evidence>
<keyword evidence="5 14" id="KW-0812">Transmembrane</keyword>
<dbReference type="CDD" id="cd10322">
    <property type="entry name" value="SLC5sbd"/>
    <property type="match status" value="1"/>
</dbReference>
<keyword evidence="11" id="KW-0739">Sodium transport</keyword>